<evidence type="ECO:0000313" key="13">
    <source>
        <dbReference type="Proteomes" id="UP000236161"/>
    </source>
</evidence>
<accession>A0A2I0AIN0</accession>
<keyword evidence="5 10" id="KW-0812">Transmembrane</keyword>
<feature type="transmembrane region" description="Helical" evidence="10">
    <location>
        <begin position="28"/>
        <end position="49"/>
    </location>
</feature>
<feature type="domain" description="Glycosyltransferase 61 catalytic" evidence="11">
    <location>
        <begin position="265"/>
        <end position="371"/>
    </location>
</feature>
<evidence type="ECO:0000256" key="4">
    <source>
        <dbReference type="ARBA" id="ARBA00022679"/>
    </source>
</evidence>
<dbReference type="OrthoDB" id="529273at2759"/>
<dbReference type="STRING" id="1088818.A0A2I0AIN0"/>
<evidence type="ECO:0000256" key="3">
    <source>
        <dbReference type="ARBA" id="ARBA00022676"/>
    </source>
</evidence>
<dbReference type="Pfam" id="PF04577">
    <property type="entry name" value="Glyco_transf_61"/>
    <property type="match status" value="1"/>
</dbReference>
<evidence type="ECO:0000256" key="1">
    <source>
        <dbReference type="ARBA" id="ARBA00004323"/>
    </source>
</evidence>
<comment type="subcellular location">
    <subcellularLocation>
        <location evidence="1">Golgi apparatus membrane</location>
        <topology evidence="1">Single-pass type II membrane protein</topology>
    </subcellularLocation>
</comment>
<sequence>METNSTSPNTSPISREKSPFLPFTIPKFSFLLLLLLLLSPVLLIFLILLQIHYYNNSYLPLPCTSVSQFSNRTISMLRLSTTFLPLKDLRLSDHPMEGSTWFMSSLSDSSDAAGEPAYMRFPSAASGGRLLCLAAGDPYDGARNTYALAYREALPENSTIRRGLTFISDTYYDYDNICHGLSALLPFARWHAMNGCKAPARWVLFHWGEPRKTMGNWVRIVAEASTGAPVRIEGFEGKDPAAVNCFEEAVVIRRNDGGMAKERKEEVYDMIRCRARAYCNLTRKEEDSTRVIRMTLLFRVGARSFKNETAVAGVFTRECRKVEGCRIRLARPNNLSFCHQVKLMSETDILVSPHGAQLTNMIFMEKNSSVLEFFPKGWLELAGAGQYVYQWLADWSGMRHQGQWRDPAGQSCPFGDDKPRCFTFHKDAQIGHDELFFSQWAAEVLRETKVRKSPPASTTSVDSSCNYCED</sequence>
<comment type="pathway">
    <text evidence="2">Glycan metabolism.</text>
</comment>
<keyword evidence="3" id="KW-0328">Glycosyltransferase</keyword>
<evidence type="ECO:0000256" key="6">
    <source>
        <dbReference type="ARBA" id="ARBA00022989"/>
    </source>
</evidence>
<dbReference type="InterPro" id="IPR049625">
    <property type="entry name" value="Glyco_transf_61_cat"/>
</dbReference>
<organism evidence="12 13">
    <name type="scientific">Apostasia shenzhenica</name>
    <dbReference type="NCBI Taxonomy" id="1088818"/>
    <lineage>
        <taxon>Eukaryota</taxon>
        <taxon>Viridiplantae</taxon>
        <taxon>Streptophyta</taxon>
        <taxon>Embryophyta</taxon>
        <taxon>Tracheophyta</taxon>
        <taxon>Spermatophyta</taxon>
        <taxon>Magnoliopsida</taxon>
        <taxon>Liliopsida</taxon>
        <taxon>Asparagales</taxon>
        <taxon>Orchidaceae</taxon>
        <taxon>Apostasioideae</taxon>
        <taxon>Apostasia</taxon>
    </lineage>
</organism>
<evidence type="ECO:0000259" key="11">
    <source>
        <dbReference type="Pfam" id="PF04577"/>
    </source>
</evidence>
<keyword evidence="13" id="KW-1185">Reference proteome</keyword>
<dbReference type="Proteomes" id="UP000236161">
    <property type="component" value="Unassembled WGS sequence"/>
</dbReference>
<dbReference type="GO" id="GO:0000139">
    <property type="term" value="C:Golgi membrane"/>
    <property type="evidence" value="ECO:0007669"/>
    <property type="project" value="UniProtKB-SubCell"/>
</dbReference>
<reference evidence="12 13" key="1">
    <citation type="journal article" date="2017" name="Nature">
        <title>The Apostasia genome and the evolution of orchids.</title>
        <authorList>
            <person name="Zhang G.Q."/>
            <person name="Liu K.W."/>
            <person name="Li Z."/>
            <person name="Lohaus R."/>
            <person name="Hsiao Y.Y."/>
            <person name="Niu S.C."/>
            <person name="Wang J.Y."/>
            <person name="Lin Y.C."/>
            <person name="Xu Q."/>
            <person name="Chen L.J."/>
            <person name="Yoshida K."/>
            <person name="Fujiwara S."/>
            <person name="Wang Z.W."/>
            <person name="Zhang Y.Q."/>
            <person name="Mitsuda N."/>
            <person name="Wang M."/>
            <person name="Liu G.H."/>
            <person name="Pecoraro L."/>
            <person name="Huang H.X."/>
            <person name="Xiao X.J."/>
            <person name="Lin M."/>
            <person name="Wu X.Y."/>
            <person name="Wu W.L."/>
            <person name="Chen Y.Y."/>
            <person name="Chang S.B."/>
            <person name="Sakamoto S."/>
            <person name="Ohme-Takagi M."/>
            <person name="Yagi M."/>
            <person name="Zeng S.J."/>
            <person name="Shen C.Y."/>
            <person name="Yeh C.M."/>
            <person name="Luo Y.B."/>
            <person name="Tsai W.C."/>
            <person name="Van de Peer Y."/>
            <person name="Liu Z.J."/>
        </authorList>
    </citation>
    <scope>NUCLEOTIDE SEQUENCE [LARGE SCALE GENOMIC DNA]</scope>
    <source>
        <strain evidence="13">cv. Shenzhen</strain>
        <tissue evidence="12">Stem</tissue>
    </source>
</reference>
<protein>
    <recommendedName>
        <fullName evidence="11">Glycosyltransferase 61 catalytic domain-containing protein</fullName>
    </recommendedName>
</protein>
<evidence type="ECO:0000256" key="7">
    <source>
        <dbReference type="ARBA" id="ARBA00023136"/>
    </source>
</evidence>
<dbReference type="InterPro" id="IPR007657">
    <property type="entry name" value="Glycosyltransferase_61"/>
</dbReference>
<dbReference type="PANTHER" id="PTHR20961:SF38">
    <property type="entry name" value="PROTEIN O-LINKED-MANNOSE BETA-1,4-N-ACETYLGLUCOSAMINYLTRANSFERASE 2"/>
    <property type="match status" value="1"/>
</dbReference>
<evidence type="ECO:0000256" key="2">
    <source>
        <dbReference type="ARBA" id="ARBA00004881"/>
    </source>
</evidence>
<dbReference type="GO" id="GO:0016763">
    <property type="term" value="F:pentosyltransferase activity"/>
    <property type="evidence" value="ECO:0007669"/>
    <property type="project" value="UniProtKB-ARBA"/>
</dbReference>
<keyword evidence="4" id="KW-0808">Transferase</keyword>
<feature type="compositionally biased region" description="Polar residues" evidence="9">
    <location>
        <begin position="455"/>
        <end position="470"/>
    </location>
</feature>
<keyword evidence="7 10" id="KW-0472">Membrane</keyword>
<dbReference type="PANTHER" id="PTHR20961">
    <property type="entry name" value="GLYCOSYLTRANSFERASE"/>
    <property type="match status" value="1"/>
</dbReference>
<proteinExistence type="predicted"/>
<keyword evidence="8" id="KW-0325">Glycoprotein</keyword>
<dbReference type="EMBL" id="KZ451979">
    <property type="protein sequence ID" value="PKA55422.1"/>
    <property type="molecule type" value="Genomic_DNA"/>
</dbReference>
<dbReference type="AlphaFoldDB" id="A0A2I0AIN0"/>
<evidence type="ECO:0000313" key="12">
    <source>
        <dbReference type="EMBL" id="PKA55422.1"/>
    </source>
</evidence>
<feature type="region of interest" description="Disordered" evidence="9">
    <location>
        <begin position="451"/>
        <end position="470"/>
    </location>
</feature>
<evidence type="ECO:0000256" key="5">
    <source>
        <dbReference type="ARBA" id="ARBA00022692"/>
    </source>
</evidence>
<evidence type="ECO:0000256" key="9">
    <source>
        <dbReference type="SAM" id="MobiDB-lite"/>
    </source>
</evidence>
<name>A0A2I0AIN0_9ASPA</name>
<evidence type="ECO:0000256" key="8">
    <source>
        <dbReference type="ARBA" id="ARBA00023180"/>
    </source>
</evidence>
<evidence type="ECO:0000256" key="10">
    <source>
        <dbReference type="SAM" id="Phobius"/>
    </source>
</evidence>
<keyword evidence="6 10" id="KW-1133">Transmembrane helix</keyword>
<gene>
    <name evidence="12" type="ORF">AXF42_Ash006624</name>
</gene>